<dbReference type="InterPro" id="IPR035996">
    <property type="entry name" value="4pyrrol_Methylase_sf"/>
</dbReference>
<dbReference type="InterPro" id="IPR007212">
    <property type="entry name" value="Zf-like"/>
</dbReference>
<dbReference type="Gene3D" id="3.40.1010.10">
    <property type="entry name" value="Cobalt-precorrin-4 Transmethylase, Domain 1"/>
    <property type="match status" value="1"/>
</dbReference>
<feature type="domain" description="Tetrapyrrole methylase" evidence="6">
    <location>
        <begin position="1"/>
        <end position="192"/>
    </location>
</feature>
<proteinExistence type="predicted"/>
<keyword evidence="4 8" id="KW-0808">Transferase</keyword>
<dbReference type="HOGENOM" id="CLU_047948_0_0_2"/>
<dbReference type="UniPathway" id="UPA00148"/>
<evidence type="ECO:0000256" key="5">
    <source>
        <dbReference type="ARBA" id="ARBA00022691"/>
    </source>
</evidence>
<organism evidence="8 9">
    <name type="scientific">Methanobacterium lacus (strain AL-21)</name>
    <dbReference type="NCBI Taxonomy" id="877455"/>
    <lineage>
        <taxon>Archaea</taxon>
        <taxon>Methanobacteriati</taxon>
        <taxon>Methanobacteriota</taxon>
        <taxon>Methanomada group</taxon>
        <taxon>Methanobacteria</taxon>
        <taxon>Methanobacteriales</taxon>
        <taxon>Methanobacteriaceae</taxon>
        <taxon>Methanobacterium</taxon>
    </lineage>
</organism>
<dbReference type="CDD" id="cd11646">
    <property type="entry name" value="Precorrin_3B_C17_MT"/>
    <property type="match status" value="1"/>
</dbReference>
<dbReference type="GeneID" id="10276542"/>
<keyword evidence="3 8" id="KW-0489">Methyltransferase</keyword>
<keyword evidence="2" id="KW-0169">Cobalamin biosynthesis</keyword>
<dbReference type="EC" id="2.1.1.131" evidence="8"/>
<reference evidence="9" key="1">
    <citation type="submission" date="2011-02" db="EMBL/GenBank/DDBJ databases">
        <title>Complete sequence of Methanobacterium sp. AL-21.</title>
        <authorList>
            <consortium name="US DOE Joint Genome Institute"/>
            <person name="Lucas S."/>
            <person name="Copeland A."/>
            <person name="Lapidus A."/>
            <person name="Cheng J.-F."/>
            <person name="Goodwin L."/>
            <person name="Pitluck S."/>
            <person name="Chertkov O."/>
            <person name="Detter J.C."/>
            <person name="Han C."/>
            <person name="Tapia R."/>
            <person name="Land M."/>
            <person name="Hauser L."/>
            <person name="Kyrpides N."/>
            <person name="Ivanova N."/>
            <person name="Mikhailova N."/>
            <person name="Pagani I."/>
            <person name="Cadillo-Quiroz H."/>
            <person name="Imachi H."/>
            <person name="Zinder S."/>
            <person name="Liu W."/>
            <person name="Woyke T."/>
        </authorList>
    </citation>
    <scope>NUCLEOTIDE SEQUENCE [LARGE SCALE GENOMIC DNA]</scope>
    <source>
        <strain evidence="9">AL-21</strain>
    </source>
</reference>
<evidence type="ECO:0000313" key="9">
    <source>
        <dbReference type="Proteomes" id="UP000007490"/>
    </source>
</evidence>
<comment type="pathway">
    <text evidence="1">Cofactor biosynthesis; adenosylcobalamin biosynthesis.</text>
</comment>
<dbReference type="InterPro" id="IPR014776">
    <property type="entry name" value="4pyrrole_Mease_sub2"/>
</dbReference>
<keyword evidence="9" id="KW-1185">Reference proteome</keyword>
<dbReference type="GO" id="GO:0030789">
    <property type="term" value="F:precorrin-3B C17-methyltransferase activity"/>
    <property type="evidence" value="ECO:0007669"/>
    <property type="project" value="UniProtKB-EC"/>
</dbReference>
<dbReference type="Gene3D" id="3.30.950.10">
    <property type="entry name" value="Methyltransferase, Cobalt-precorrin-4 Transmethylase, Domain 2"/>
    <property type="match status" value="1"/>
</dbReference>
<dbReference type="OrthoDB" id="35891at2157"/>
<dbReference type="STRING" id="877455.Metbo_0117"/>
<dbReference type="NCBIfam" id="TIGR01466">
    <property type="entry name" value="cobJ_cbiH"/>
    <property type="match status" value="1"/>
</dbReference>
<reference evidence="8 9" key="2">
    <citation type="journal article" date="2014" name="Int. J. Syst. Evol. Microbiol.">
        <title>Methanobacterium paludis sp. nov. and a novel strain of Methanobacterium lacus isolated from northern peatlands.</title>
        <authorList>
            <person name="Cadillo-Quiroz H."/>
            <person name="Brauer S.L."/>
            <person name="Goodson N."/>
            <person name="Yavitt J.B."/>
            <person name="Zinder S.H."/>
        </authorList>
    </citation>
    <scope>NUCLEOTIDE SEQUENCE [LARGE SCALE GENOMIC DNA]</scope>
    <source>
        <strain evidence="8 9">AL-21</strain>
    </source>
</reference>
<evidence type="ECO:0000313" key="8">
    <source>
        <dbReference type="EMBL" id="ADZ08370.1"/>
    </source>
</evidence>
<evidence type="ECO:0000256" key="2">
    <source>
        <dbReference type="ARBA" id="ARBA00022573"/>
    </source>
</evidence>
<dbReference type="EMBL" id="CP002551">
    <property type="protein sequence ID" value="ADZ08370.1"/>
    <property type="molecule type" value="Genomic_DNA"/>
</dbReference>
<dbReference type="GO" id="GO:0009236">
    <property type="term" value="P:cobalamin biosynthetic process"/>
    <property type="evidence" value="ECO:0007669"/>
    <property type="project" value="UniProtKB-UniPathway"/>
</dbReference>
<name>F0T7E1_METLA</name>
<evidence type="ECO:0000256" key="4">
    <source>
        <dbReference type="ARBA" id="ARBA00022679"/>
    </source>
</evidence>
<dbReference type="eggNOG" id="arCOG05056">
    <property type="taxonomic scope" value="Archaea"/>
</dbReference>
<dbReference type="eggNOG" id="arCOG00647">
    <property type="taxonomic scope" value="Archaea"/>
</dbReference>
<sequence length="353" mass="39011">MISVIGIGPSREDITIKAMNAIKAADVIITYKSYIKNIQDLTEGKEVILKGMGDEIKRAELAITKSKEGKRVALISSGDPGVFGMGNVIFQIIGKFSGVEVEVVPGVSAANFAAGKLGAPLHDFAVISFSDILTPLSEIKRKIKAASEADFVIAIYNPLSKTRTKPFEESVKILLETRNPDTPVGIVKSLETGVNITITTLKDLPDSDINMSTTIIVGNSMTYVEEGYMITPRGYKVSSSIHPLSREFYENYLEGELNNGPNRSCEYYPCHSHPQNCMFCYCPFYPCGEGSTGGKWIKDKGVWSCEDCEWIHSDDTVECIQTKLPEILGEVDDLKNKKKELLKLRRECIFNTK</sequence>
<dbReference type="InterPro" id="IPR051810">
    <property type="entry name" value="Precorrin_MeTrfase"/>
</dbReference>
<keyword evidence="5" id="KW-0949">S-adenosyl-L-methionine</keyword>
<dbReference type="SUPFAM" id="SSF53790">
    <property type="entry name" value="Tetrapyrrole methylase"/>
    <property type="match status" value="1"/>
</dbReference>
<dbReference type="InterPro" id="IPR000878">
    <property type="entry name" value="4pyrrol_Mease"/>
</dbReference>
<gene>
    <name evidence="8" type="ordered locus">Metbo_0117</name>
</gene>
<dbReference type="AlphaFoldDB" id="F0T7E1"/>
<dbReference type="Proteomes" id="UP000007490">
    <property type="component" value="Chromosome"/>
</dbReference>
<dbReference type="InterPro" id="IPR014777">
    <property type="entry name" value="4pyrrole_Mease_sub1"/>
</dbReference>
<evidence type="ECO:0000259" key="7">
    <source>
        <dbReference type="Pfam" id="PF04071"/>
    </source>
</evidence>
<dbReference type="PANTHER" id="PTHR47036">
    <property type="entry name" value="COBALT-FACTOR III C(17)-METHYLTRANSFERASE-RELATED"/>
    <property type="match status" value="1"/>
</dbReference>
<dbReference type="GO" id="GO:0032259">
    <property type="term" value="P:methylation"/>
    <property type="evidence" value="ECO:0007669"/>
    <property type="project" value="UniProtKB-KW"/>
</dbReference>
<protein>
    <submittedName>
        <fullName evidence="8">Precorrin-3B C17-methyltransferase</fullName>
        <ecNumber evidence="8">2.1.1.131</ecNumber>
    </submittedName>
</protein>
<dbReference type="Pfam" id="PF04071">
    <property type="entry name" value="zf-like"/>
    <property type="match status" value="1"/>
</dbReference>
<dbReference type="InterPro" id="IPR006363">
    <property type="entry name" value="Cbl_synth_CobJ/CibH_dom"/>
</dbReference>
<evidence type="ECO:0000259" key="6">
    <source>
        <dbReference type="Pfam" id="PF00590"/>
    </source>
</evidence>
<dbReference type="RefSeq" id="WP_013643721.1">
    <property type="nucleotide sequence ID" value="NC_015216.1"/>
</dbReference>
<dbReference type="Pfam" id="PF00590">
    <property type="entry name" value="TP_methylase"/>
    <property type="match status" value="1"/>
</dbReference>
<dbReference type="PANTHER" id="PTHR47036:SF1">
    <property type="entry name" value="COBALT-FACTOR III C(17)-METHYLTRANSFERASE-RELATED"/>
    <property type="match status" value="1"/>
</dbReference>
<evidence type="ECO:0000256" key="1">
    <source>
        <dbReference type="ARBA" id="ARBA00004953"/>
    </source>
</evidence>
<feature type="domain" description="Cysteine-rich small" evidence="7">
    <location>
        <begin position="260"/>
        <end position="332"/>
    </location>
</feature>
<accession>F0T7E1</accession>
<evidence type="ECO:0000256" key="3">
    <source>
        <dbReference type="ARBA" id="ARBA00022603"/>
    </source>
</evidence>
<dbReference type="KEGG" id="mel:Metbo_0117"/>